<sequence>MPRDSSLNVYADDPRITKRSRTSSDGPRYLRYAREPATLRKARSLRSDASSSNVFPLKDLMTEYLDVDLNYTRPHSSCSHQLPDDLSQSEDFGLTEPDLASDYIPTAPVSCVPSLGSPLPILWPLSAPEGLLINANADDVAEGRLTKLLEVEARARKAAGWKTEGRFVNRVTRDTMPRNTEGGYEDCMSVNEEYRDEVQDFRTEIDLALRGEIIEWMLTVMPPSDAKKTVSMRNLREQLLKDPDTSFFSVYIFGQYLWIVAPPAIGESQEARAKSWGNAAGTKVISYELALAAVSIAVKYQRDVLNPLAPIFAKDFIALSKHKLSFQDFELAQRELLLGLAYDLSMPTPQPLLDELRASLPLLRRAVPLHKWDAVLQDVWWQMLRTVRHADIFRFPLSLLTATALRESLSRLVVPAPSNSFCACGGSDISVKDLSADVRDVLGYSEDAMKSVVLCSTILDLGAFADALGLLHSLWPLFTPEAGLL</sequence>
<gene>
    <name evidence="1" type="ORF">K488DRAFT_89117</name>
</gene>
<accession>A0ACB8QBK1</accession>
<reference evidence="1" key="1">
    <citation type="submission" date="2021-02" db="EMBL/GenBank/DDBJ databases">
        <authorList>
            <consortium name="DOE Joint Genome Institute"/>
            <person name="Ahrendt S."/>
            <person name="Looney B.P."/>
            <person name="Miyauchi S."/>
            <person name="Morin E."/>
            <person name="Drula E."/>
            <person name="Courty P.E."/>
            <person name="Chicoki N."/>
            <person name="Fauchery L."/>
            <person name="Kohler A."/>
            <person name="Kuo A."/>
            <person name="Labutti K."/>
            <person name="Pangilinan J."/>
            <person name="Lipzen A."/>
            <person name="Riley R."/>
            <person name="Andreopoulos W."/>
            <person name="He G."/>
            <person name="Johnson J."/>
            <person name="Barry K.W."/>
            <person name="Grigoriev I.V."/>
            <person name="Nagy L."/>
            <person name="Hibbett D."/>
            <person name="Henrissat B."/>
            <person name="Matheny P.B."/>
            <person name="Labbe J."/>
            <person name="Martin F."/>
        </authorList>
    </citation>
    <scope>NUCLEOTIDE SEQUENCE</scope>
    <source>
        <strain evidence="1">EC-137</strain>
    </source>
</reference>
<dbReference type="Proteomes" id="UP000814128">
    <property type="component" value="Unassembled WGS sequence"/>
</dbReference>
<proteinExistence type="predicted"/>
<comment type="caution">
    <text evidence="1">The sequence shown here is derived from an EMBL/GenBank/DDBJ whole genome shotgun (WGS) entry which is preliminary data.</text>
</comment>
<reference evidence="1" key="2">
    <citation type="journal article" date="2022" name="New Phytol.">
        <title>Evolutionary transition to the ectomycorrhizal habit in the genomes of a hyperdiverse lineage of mushroom-forming fungi.</title>
        <authorList>
            <person name="Looney B."/>
            <person name="Miyauchi S."/>
            <person name="Morin E."/>
            <person name="Drula E."/>
            <person name="Courty P.E."/>
            <person name="Kohler A."/>
            <person name="Kuo A."/>
            <person name="LaButti K."/>
            <person name="Pangilinan J."/>
            <person name="Lipzen A."/>
            <person name="Riley R."/>
            <person name="Andreopoulos W."/>
            <person name="He G."/>
            <person name="Johnson J."/>
            <person name="Nolan M."/>
            <person name="Tritt A."/>
            <person name="Barry K.W."/>
            <person name="Grigoriev I.V."/>
            <person name="Nagy L.G."/>
            <person name="Hibbett D."/>
            <person name="Henrissat B."/>
            <person name="Matheny P.B."/>
            <person name="Labbe J."/>
            <person name="Martin F.M."/>
        </authorList>
    </citation>
    <scope>NUCLEOTIDE SEQUENCE</scope>
    <source>
        <strain evidence="1">EC-137</strain>
    </source>
</reference>
<dbReference type="EMBL" id="MU273702">
    <property type="protein sequence ID" value="KAI0029055.1"/>
    <property type="molecule type" value="Genomic_DNA"/>
</dbReference>
<evidence type="ECO:0000313" key="1">
    <source>
        <dbReference type="EMBL" id="KAI0029055.1"/>
    </source>
</evidence>
<protein>
    <submittedName>
        <fullName evidence="1">Uncharacterized protein</fullName>
    </submittedName>
</protein>
<name>A0ACB8QBK1_9AGAM</name>
<organism evidence="1 2">
    <name type="scientific">Vararia minispora EC-137</name>
    <dbReference type="NCBI Taxonomy" id="1314806"/>
    <lineage>
        <taxon>Eukaryota</taxon>
        <taxon>Fungi</taxon>
        <taxon>Dikarya</taxon>
        <taxon>Basidiomycota</taxon>
        <taxon>Agaricomycotina</taxon>
        <taxon>Agaricomycetes</taxon>
        <taxon>Russulales</taxon>
        <taxon>Lachnocladiaceae</taxon>
        <taxon>Vararia</taxon>
    </lineage>
</organism>
<keyword evidence="2" id="KW-1185">Reference proteome</keyword>
<evidence type="ECO:0000313" key="2">
    <source>
        <dbReference type="Proteomes" id="UP000814128"/>
    </source>
</evidence>